<dbReference type="Pfam" id="PF00975">
    <property type="entry name" value="Thioesterase"/>
    <property type="match status" value="1"/>
</dbReference>
<protein>
    <submittedName>
        <fullName evidence="3">Surfactin synthase thioesterase subunit</fullName>
    </submittedName>
</protein>
<accession>A0A561T6F0</accession>
<dbReference type="Gene3D" id="3.40.50.1820">
    <property type="entry name" value="alpha/beta hydrolase"/>
    <property type="match status" value="1"/>
</dbReference>
<comment type="similarity">
    <text evidence="1">Belongs to the thioesterase family.</text>
</comment>
<evidence type="ECO:0000313" key="3">
    <source>
        <dbReference type="EMBL" id="TWF82698.1"/>
    </source>
</evidence>
<dbReference type="PANTHER" id="PTHR11487:SF0">
    <property type="entry name" value="S-ACYL FATTY ACID SYNTHASE THIOESTERASE, MEDIUM CHAIN"/>
    <property type="match status" value="1"/>
</dbReference>
<dbReference type="SUPFAM" id="SSF53474">
    <property type="entry name" value="alpha/beta-Hydrolases"/>
    <property type="match status" value="1"/>
</dbReference>
<dbReference type="Proteomes" id="UP000317940">
    <property type="component" value="Unassembled WGS sequence"/>
</dbReference>
<keyword evidence="4" id="KW-1185">Reference proteome</keyword>
<gene>
    <name evidence="3" type="ORF">FHX73_14180</name>
</gene>
<dbReference type="AlphaFoldDB" id="A0A561T6F0"/>
<dbReference type="InterPro" id="IPR012223">
    <property type="entry name" value="TEII"/>
</dbReference>
<feature type="domain" description="Thioesterase" evidence="2">
    <location>
        <begin position="21"/>
        <end position="239"/>
    </location>
</feature>
<dbReference type="GO" id="GO:0008610">
    <property type="term" value="P:lipid biosynthetic process"/>
    <property type="evidence" value="ECO:0007669"/>
    <property type="project" value="TreeGrafter"/>
</dbReference>
<dbReference type="PANTHER" id="PTHR11487">
    <property type="entry name" value="THIOESTERASE"/>
    <property type="match status" value="1"/>
</dbReference>
<organism evidence="3 4">
    <name type="scientific">Kitasatospora viridis</name>
    <dbReference type="NCBI Taxonomy" id="281105"/>
    <lineage>
        <taxon>Bacteria</taxon>
        <taxon>Bacillati</taxon>
        <taxon>Actinomycetota</taxon>
        <taxon>Actinomycetes</taxon>
        <taxon>Kitasatosporales</taxon>
        <taxon>Streptomycetaceae</taxon>
        <taxon>Kitasatospora</taxon>
    </lineage>
</organism>
<dbReference type="EMBL" id="VIWT01000004">
    <property type="protein sequence ID" value="TWF82698.1"/>
    <property type="molecule type" value="Genomic_DNA"/>
</dbReference>
<dbReference type="OrthoDB" id="3872750at2"/>
<sequence length="252" mass="27496">MTARRSRWLLCRDRDPGARLRLYFFPHSGGSAGEYLRWGAGLPGVEVWGVQPPGRAGRMAEPPIDRLDQLVQRLLAEAEFDGPFAFFGHSLGALVAFETARALRAAGREQPVALIASGLGAPRHQPGRPPLGEVDDARLIAALAAQGESLPPDLLADDELRAQLLGCLRADIRLLDGYRHRPGEPLDLPITVLAGREDTEPERQLRDWADHTTAPTQLELLPGGHFYLREQHDAAHRTIAGALHRAVPEPAG</sequence>
<dbReference type="InterPro" id="IPR029058">
    <property type="entry name" value="AB_hydrolase_fold"/>
</dbReference>
<evidence type="ECO:0000259" key="2">
    <source>
        <dbReference type="Pfam" id="PF00975"/>
    </source>
</evidence>
<evidence type="ECO:0000256" key="1">
    <source>
        <dbReference type="ARBA" id="ARBA00007169"/>
    </source>
</evidence>
<dbReference type="InterPro" id="IPR001031">
    <property type="entry name" value="Thioesterase"/>
</dbReference>
<dbReference type="RefSeq" id="WP_145909981.1">
    <property type="nucleotide sequence ID" value="NZ_BAAAMZ010000017.1"/>
</dbReference>
<name>A0A561T6F0_9ACTN</name>
<proteinExistence type="inferred from homology"/>
<reference evidence="3 4" key="1">
    <citation type="submission" date="2019-06" db="EMBL/GenBank/DDBJ databases">
        <title>Sequencing the genomes of 1000 actinobacteria strains.</title>
        <authorList>
            <person name="Klenk H.-P."/>
        </authorList>
    </citation>
    <scope>NUCLEOTIDE SEQUENCE [LARGE SCALE GENOMIC DNA]</scope>
    <source>
        <strain evidence="3 4">DSM 44826</strain>
    </source>
</reference>
<evidence type="ECO:0000313" key="4">
    <source>
        <dbReference type="Proteomes" id="UP000317940"/>
    </source>
</evidence>
<comment type="caution">
    <text evidence="3">The sequence shown here is derived from an EMBL/GenBank/DDBJ whole genome shotgun (WGS) entry which is preliminary data.</text>
</comment>